<dbReference type="InterPro" id="IPR017937">
    <property type="entry name" value="Thioredoxin_CS"/>
</dbReference>
<evidence type="ECO:0000256" key="5">
    <source>
        <dbReference type="ARBA" id="ARBA00023157"/>
    </source>
</evidence>
<dbReference type="Gene3D" id="2.30.30.380">
    <property type="entry name" value="Zn-finger domain of Sec23/24"/>
    <property type="match status" value="1"/>
</dbReference>
<comment type="similarity">
    <text evidence="1">Belongs to the thioredoxin family.</text>
</comment>
<evidence type="ECO:0000313" key="10">
    <source>
        <dbReference type="Proteomes" id="UP000438106"/>
    </source>
</evidence>
<dbReference type="Gene3D" id="3.40.30.10">
    <property type="entry name" value="Glutaredoxin"/>
    <property type="match status" value="1"/>
</dbReference>
<organism evidence="9 10">
    <name type="scientific">Devosia marina</name>
    <dbReference type="NCBI Taxonomy" id="2683198"/>
    <lineage>
        <taxon>Bacteria</taxon>
        <taxon>Pseudomonadati</taxon>
        <taxon>Pseudomonadota</taxon>
        <taxon>Alphaproteobacteria</taxon>
        <taxon>Hyphomicrobiales</taxon>
        <taxon>Devosiaceae</taxon>
        <taxon>Devosia</taxon>
    </lineage>
</organism>
<protein>
    <recommendedName>
        <fullName evidence="7">Thioredoxin</fullName>
    </recommendedName>
</protein>
<dbReference type="GO" id="GO:0015035">
    <property type="term" value="F:protein-disulfide reductase activity"/>
    <property type="evidence" value="ECO:0007669"/>
    <property type="project" value="UniProtKB-UniRule"/>
</dbReference>
<dbReference type="PROSITE" id="PS51352">
    <property type="entry name" value="THIOREDOXIN_2"/>
    <property type="match status" value="1"/>
</dbReference>
<proteinExistence type="inferred from homology"/>
<keyword evidence="6" id="KW-0676">Redox-active center</keyword>
<dbReference type="Proteomes" id="UP000438106">
    <property type="component" value="Unassembled WGS sequence"/>
</dbReference>
<feature type="domain" description="Thioredoxin" evidence="8">
    <location>
        <begin position="15"/>
        <end position="142"/>
    </location>
</feature>
<gene>
    <name evidence="9" type="primary">trxC</name>
    <name evidence="9" type="ORF">GO014_02185</name>
</gene>
<dbReference type="AlphaFoldDB" id="A0A7X3FNV6"/>
<dbReference type="PRINTS" id="PR00421">
    <property type="entry name" value="THIOREDOXIN"/>
</dbReference>
<dbReference type="SUPFAM" id="SSF52833">
    <property type="entry name" value="Thioredoxin-like"/>
    <property type="match status" value="1"/>
</dbReference>
<evidence type="ECO:0000256" key="6">
    <source>
        <dbReference type="ARBA" id="ARBA00023284"/>
    </source>
</evidence>
<keyword evidence="2" id="KW-0813">Transport</keyword>
<name>A0A7X3FNV6_9HYPH</name>
<reference evidence="9 10" key="1">
    <citation type="submission" date="2019-12" db="EMBL/GenBank/DDBJ databases">
        <title>Devosia maris sp. nov., isolated from the deep seawater.</title>
        <authorList>
            <person name="Liu Y."/>
        </authorList>
    </citation>
    <scope>NUCLEOTIDE SEQUENCE [LARGE SCALE GENOMIC DNA]</scope>
    <source>
        <strain evidence="9 10">L53-10-65</strain>
    </source>
</reference>
<keyword evidence="4" id="KW-0249">Electron transport</keyword>
<dbReference type="GO" id="GO:0005829">
    <property type="term" value="C:cytosol"/>
    <property type="evidence" value="ECO:0007669"/>
    <property type="project" value="TreeGrafter"/>
</dbReference>
<evidence type="ECO:0000313" key="9">
    <source>
        <dbReference type="EMBL" id="MVS97840.1"/>
    </source>
</evidence>
<evidence type="ECO:0000256" key="3">
    <source>
        <dbReference type="ARBA" id="ARBA00022723"/>
    </source>
</evidence>
<dbReference type="Pfam" id="PF00085">
    <property type="entry name" value="Thioredoxin"/>
    <property type="match status" value="1"/>
</dbReference>
<evidence type="ECO:0000256" key="4">
    <source>
        <dbReference type="ARBA" id="ARBA00022982"/>
    </source>
</evidence>
<dbReference type="InterPro" id="IPR005746">
    <property type="entry name" value="Thioredoxin"/>
</dbReference>
<evidence type="ECO:0000256" key="7">
    <source>
        <dbReference type="NCBIfam" id="TIGR01068"/>
    </source>
</evidence>
<dbReference type="CDD" id="cd02947">
    <property type="entry name" value="TRX_family"/>
    <property type="match status" value="1"/>
</dbReference>
<sequence>MQHIVCAQCGATNRLPDGRNALAGKCGSCGQPLFGDGPAEVTGQNLNRQIKRSSLPILVDVWAPWCGPCRIMGPQFEAAAKQAQPEMRFLKLNSDQNQEFSSRIGIRGIPTMILFDKGMEVGRVSGAMSSADILAWARAQFPA</sequence>
<evidence type="ECO:0000256" key="1">
    <source>
        <dbReference type="ARBA" id="ARBA00008987"/>
    </source>
</evidence>
<dbReference type="InterPro" id="IPR049299">
    <property type="entry name" value="Thio2_N"/>
</dbReference>
<dbReference type="NCBIfam" id="NF008229">
    <property type="entry name" value="PRK10996.1"/>
    <property type="match status" value="1"/>
</dbReference>
<dbReference type="NCBIfam" id="TIGR01068">
    <property type="entry name" value="thioredoxin"/>
    <property type="match status" value="1"/>
</dbReference>
<dbReference type="Pfam" id="PF21352">
    <property type="entry name" value="Zn_ribbon_Thio2"/>
    <property type="match status" value="1"/>
</dbReference>
<dbReference type="PANTHER" id="PTHR45663">
    <property type="entry name" value="GEO12009P1"/>
    <property type="match status" value="1"/>
</dbReference>
<comment type="caution">
    <text evidence="9">The sequence shown here is derived from an EMBL/GenBank/DDBJ whole genome shotgun (WGS) entry which is preliminary data.</text>
</comment>
<evidence type="ECO:0000259" key="8">
    <source>
        <dbReference type="PROSITE" id="PS51352"/>
    </source>
</evidence>
<dbReference type="InterPro" id="IPR013766">
    <property type="entry name" value="Thioredoxin_domain"/>
</dbReference>
<evidence type="ECO:0000256" key="2">
    <source>
        <dbReference type="ARBA" id="ARBA00022448"/>
    </source>
</evidence>
<dbReference type="PROSITE" id="PS00194">
    <property type="entry name" value="THIOREDOXIN_1"/>
    <property type="match status" value="1"/>
</dbReference>
<keyword evidence="3" id="KW-0479">Metal-binding</keyword>
<dbReference type="PANTHER" id="PTHR45663:SF11">
    <property type="entry name" value="GEO12009P1"/>
    <property type="match status" value="1"/>
</dbReference>
<dbReference type="InterPro" id="IPR036249">
    <property type="entry name" value="Thioredoxin-like_sf"/>
</dbReference>
<keyword evidence="5" id="KW-1015">Disulfide bond</keyword>
<dbReference type="GO" id="GO:0045454">
    <property type="term" value="P:cell redox homeostasis"/>
    <property type="evidence" value="ECO:0007669"/>
    <property type="project" value="TreeGrafter"/>
</dbReference>
<keyword evidence="10" id="KW-1185">Reference proteome</keyword>
<dbReference type="RefSeq" id="WP_157288938.1">
    <property type="nucleotide sequence ID" value="NZ_WQRF01000001.1"/>
</dbReference>
<dbReference type="GO" id="GO:0046872">
    <property type="term" value="F:metal ion binding"/>
    <property type="evidence" value="ECO:0007669"/>
    <property type="project" value="UniProtKB-KW"/>
</dbReference>
<accession>A0A7X3FNV6</accession>
<dbReference type="EMBL" id="WQRF01000001">
    <property type="protein sequence ID" value="MVS97840.1"/>
    <property type="molecule type" value="Genomic_DNA"/>
</dbReference>